<evidence type="ECO:0000259" key="1">
    <source>
        <dbReference type="Pfam" id="PF00881"/>
    </source>
</evidence>
<dbReference type="Gene3D" id="3.40.109.10">
    <property type="entry name" value="NADH Oxidase"/>
    <property type="match status" value="1"/>
</dbReference>
<dbReference type="SUPFAM" id="SSF55469">
    <property type="entry name" value="FMN-dependent nitroreductase-like"/>
    <property type="match status" value="1"/>
</dbReference>
<protein>
    <recommendedName>
        <fullName evidence="1">Nitroreductase domain-containing protein</fullName>
    </recommendedName>
</protein>
<evidence type="ECO:0000313" key="2">
    <source>
        <dbReference type="EMBL" id="OKL52767.1"/>
    </source>
</evidence>
<dbReference type="STRING" id="52770.BSZ40_01280"/>
<dbReference type="InterPro" id="IPR029479">
    <property type="entry name" value="Nitroreductase"/>
</dbReference>
<evidence type="ECO:0000313" key="3">
    <source>
        <dbReference type="Proteomes" id="UP000185612"/>
    </source>
</evidence>
<dbReference type="AlphaFoldDB" id="A0A1Q5PZ05"/>
<comment type="caution">
    <text evidence="2">The sequence shown here is derived from an EMBL/GenBank/DDBJ whole genome shotgun (WGS) entry which is preliminary data.</text>
</comment>
<dbReference type="EMBL" id="MQVS01000001">
    <property type="protein sequence ID" value="OKL52767.1"/>
    <property type="molecule type" value="Genomic_DNA"/>
</dbReference>
<dbReference type="Pfam" id="PF00881">
    <property type="entry name" value="Nitroreductase"/>
    <property type="match status" value="1"/>
</dbReference>
<dbReference type="Proteomes" id="UP000185612">
    <property type="component" value="Unassembled WGS sequence"/>
</dbReference>
<dbReference type="GO" id="GO:0016491">
    <property type="term" value="F:oxidoreductase activity"/>
    <property type="evidence" value="ECO:0007669"/>
    <property type="project" value="InterPro"/>
</dbReference>
<reference evidence="3" key="1">
    <citation type="submission" date="2016-12" db="EMBL/GenBank/DDBJ databases">
        <authorList>
            <person name="Meng X."/>
        </authorList>
    </citation>
    <scope>NUCLEOTIDE SEQUENCE [LARGE SCALE GENOMIC DNA]</scope>
    <source>
        <strain evidence="3">DSM 20732</strain>
    </source>
</reference>
<sequence>MTEQTHSLPDVFVNAHTARSFPPGELDTNLLAEVWDEIKFGPTAFNSTPLRLLVVSPAQRQRLVERVMEGNQDRVAEAPLSVVLAYDAALADEMAERGLRAAEMVRSNAEKIARENAWLQFGYLVVALRARGLGVGPMTGIDAAGIKEEFLADSSWVPFAVLNIGLPDTAASRRAPRPEARTVIAEV</sequence>
<gene>
    <name evidence="2" type="ORF">BSZ40_01280</name>
</gene>
<organism evidence="2 3">
    <name type="scientific">Buchananella hordeovulneris</name>
    <dbReference type="NCBI Taxonomy" id="52770"/>
    <lineage>
        <taxon>Bacteria</taxon>
        <taxon>Bacillati</taxon>
        <taxon>Actinomycetota</taxon>
        <taxon>Actinomycetes</taxon>
        <taxon>Actinomycetales</taxon>
        <taxon>Actinomycetaceae</taxon>
        <taxon>Buchananella</taxon>
    </lineage>
</organism>
<dbReference type="InParanoid" id="A0A1Q5PZ05"/>
<dbReference type="PANTHER" id="PTHR43543:SF1">
    <property type="entry name" value="MALONIC SEMIALDEHYDE REDUCTASE RUTE-RELATED"/>
    <property type="match status" value="1"/>
</dbReference>
<name>A0A1Q5PZ05_9ACTO</name>
<feature type="domain" description="Nitroreductase" evidence="1">
    <location>
        <begin position="16"/>
        <end position="165"/>
    </location>
</feature>
<dbReference type="InterPro" id="IPR000415">
    <property type="entry name" value="Nitroreductase-like"/>
</dbReference>
<dbReference type="InterPro" id="IPR050461">
    <property type="entry name" value="Nitroreductase_HadB/RutE"/>
</dbReference>
<proteinExistence type="predicted"/>
<dbReference type="RefSeq" id="WP_073822506.1">
    <property type="nucleotide sequence ID" value="NZ_MQVS01000001.1"/>
</dbReference>
<accession>A0A1Q5PZ05</accession>
<dbReference type="OrthoDB" id="9784375at2"/>
<keyword evidence="3" id="KW-1185">Reference proteome</keyword>
<dbReference type="PANTHER" id="PTHR43543">
    <property type="entry name" value="MALONIC SEMIALDEHYDE REDUCTASE RUTE-RELATED"/>
    <property type="match status" value="1"/>
</dbReference>